<dbReference type="AlphaFoldDB" id="B5IA59"/>
<sequence>MIFDYFYLWDEEKIGLVGGISFVLLGLFAYLLYRFNSSMLFIICMLLIILFTALTAWFFELPRIKNAKPGISTLIGGIMWGLSFVIWGYSIYLVPPNSWELLGEVAALSLGLLISSFFAFGFLFIAAIEPAEKMHKIPRKIKEPKKRGIKEFKEDEDFIDRL</sequence>
<organism evidence="1 2">
    <name type="scientific">Aciduliprofundum boonei (strain DSM 19572 / T469)</name>
    <dbReference type="NCBI Taxonomy" id="439481"/>
    <lineage>
        <taxon>Archaea</taxon>
        <taxon>Methanobacteriati</taxon>
        <taxon>Thermoplasmatota</taxon>
        <taxon>DHVE2 group</taxon>
        <taxon>Candidatus Aciduliprofundum</taxon>
    </lineage>
</organism>
<dbReference type="GeneID" id="8827439"/>
<dbReference type="eggNOG" id="arCOG13517">
    <property type="taxonomic scope" value="Archaea"/>
</dbReference>
<keyword evidence="2" id="KW-1185">Reference proteome</keyword>
<evidence type="ECO:0000313" key="2">
    <source>
        <dbReference type="Proteomes" id="UP000001400"/>
    </source>
</evidence>
<dbReference type="Proteomes" id="UP000001400">
    <property type="component" value="Chromosome"/>
</dbReference>
<dbReference type="EMBL" id="CP001941">
    <property type="protein sequence ID" value="ADD08305.1"/>
    <property type="molecule type" value="Genomic_DNA"/>
</dbReference>
<gene>
    <name evidence="1" type="ordered locus">Aboo_0494</name>
</gene>
<evidence type="ECO:0000313" key="1">
    <source>
        <dbReference type="EMBL" id="ADD08305.1"/>
    </source>
</evidence>
<name>B5IA59_ACIB4</name>
<dbReference type="RefSeq" id="WP_008081924.1">
    <property type="nucleotide sequence ID" value="NC_013926.1"/>
</dbReference>
<dbReference type="OrthoDB" id="367638at2157"/>
<protein>
    <submittedName>
        <fullName evidence="1">Uncharacterized protein</fullName>
    </submittedName>
</protein>
<dbReference type="KEGG" id="abi:Aboo_0494"/>
<dbReference type="HOGENOM" id="CLU_1639871_0_0_2"/>
<accession>B5IA59</accession>
<dbReference type="STRING" id="439481.Aboo_0494"/>
<proteinExistence type="predicted"/>
<reference evidence="1" key="1">
    <citation type="submission" date="2010-02" db="EMBL/GenBank/DDBJ databases">
        <title>Complete sequence of Aciduliprofundum boonei T469.</title>
        <authorList>
            <consortium name="US DOE Joint Genome Institute"/>
            <person name="Lucas S."/>
            <person name="Copeland A."/>
            <person name="Lapidus A."/>
            <person name="Cheng J.-F."/>
            <person name="Bruce D."/>
            <person name="Goodwin L."/>
            <person name="Pitluck S."/>
            <person name="Saunders E."/>
            <person name="Detter J.C."/>
            <person name="Han C."/>
            <person name="Tapia R."/>
            <person name="Land M."/>
            <person name="Hauser L."/>
            <person name="Kyrpides N."/>
            <person name="Mikhailova N."/>
            <person name="Flores G."/>
            <person name="Reysenbach A.-L."/>
            <person name="Woyke T."/>
        </authorList>
    </citation>
    <scope>NUCLEOTIDE SEQUENCE</scope>
    <source>
        <strain evidence="1">T469</strain>
    </source>
</reference>